<dbReference type="EMBL" id="BSNU01000017">
    <property type="protein sequence ID" value="GLQ64355.1"/>
    <property type="molecule type" value="Genomic_DNA"/>
</dbReference>
<sequence length="78" mass="8625">MTLAKYVAAHAGGNHPHSGPFVETLITGLREAAQYAQNLHGTHIDFSELQFEIATEIENVLKKIQIVGNLEQHIADLY</sequence>
<evidence type="ECO:0000313" key="1">
    <source>
        <dbReference type="EMBL" id="GLQ64355.1"/>
    </source>
</evidence>
<dbReference type="Proteomes" id="UP001156614">
    <property type="component" value="Unassembled WGS sequence"/>
</dbReference>
<comment type="caution">
    <text evidence="1">The sequence shown here is derived from an EMBL/GenBank/DDBJ whole genome shotgun (WGS) entry which is preliminary data.</text>
</comment>
<accession>A0AAV5NJQ8</accession>
<keyword evidence="2" id="KW-1185">Reference proteome</keyword>
<name>A0AAV5NJQ8_9PROT</name>
<gene>
    <name evidence="1" type="ORF">GCM10007867_32020</name>
</gene>
<dbReference type="RefSeq" id="WP_284236271.1">
    <property type="nucleotide sequence ID" value="NZ_BSNU01000017.1"/>
</dbReference>
<organism evidence="1 2">
    <name type="scientific">Gluconobacter cerinus</name>
    <dbReference type="NCBI Taxonomy" id="38307"/>
    <lineage>
        <taxon>Bacteria</taxon>
        <taxon>Pseudomonadati</taxon>
        <taxon>Pseudomonadota</taxon>
        <taxon>Alphaproteobacteria</taxon>
        <taxon>Acetobacterales</taxon>
        <taxon>Acetobacteraceae</taxon>
        <taxon>Gluconobacter</taxon>
    </lineage>
</organism>
<reference evidence="2" key="1">
    <citation type="journal article" date="2019" name="Int. J. Syst. Evol. Microbiol.">
        <title>The Global Catalogue of Microorganisms (GCM) 10K type strain sequencing project: providing services to taxonomists for standard genome sequencing and annotation.</title>
        <authorList>
            <consortium name="The Broad Institute Genomics Platform"/>
            <consortium name="The Broad Institute Genome Sequencing Center for Infectious Disease"/>
            <person name="Wu L."/>
            <person name="Ma J."/>
        </authorList>
    </citation>
    <scope>NUCLEOTIDE SEQUENCE [LARGE SCALE GENOMIC DNA]</scope>
    <source>
        <strain evidence="2">NBRC 3267</strain>
    </source>
</reference>
<protein>
    <submittedName>
        <fullName evidence="1">Uncharacterized protein</fullName>
    </submittedName>
</protein>
<evidence type="ECO:0000313" key="2">
    <source>
        <dbReference type="Proteomes" id="UP001156614"/>
    </source>
</evidence>
<dbReference type="AlphaFoldDB" id="A0AAV5NJQ8"/>
<proteinExistence type="predicted"/>